<dbReference type="OrthoDB" id="2331100at2759"/>
<dbReference type="Gene3D" id="2.60.40.420">
    <property type="entry name" value="Cupredoxins - blue copper proteins"/>
    <property type="match status" value="1"/>
</dbReference>
<feature type="region of interest" description="Disordered" evidence="3">
    <location>
        <begin position="155"/>
        <end position="207"/>
    </location>
</feature>
<dbReference type="GO" id="GO:0005507">
    <property type="term" value="F:copper ion binding"/>
    <property type="evidence" value="ECO:0007669"/>
    <property type="project" value="InterPro"/>
</dbReference>
<dbReference type="InterPro" id="IPR008972">
    <property type="entry name" value="Cupredoxin"/>
</dbReference>
<evidence type="ECO:0000256" key="2">
    <source>
        <dbReference type="ARBA" id="ARBA00023008"/>
    </source>
</evidence>
<sequence length="231" mass="24083">MHFRRALLAAAVATVANSEVHIVDVGESGLKFEPQTINPKKGDTVIFHLYPRHNVVSGSFDKPCEDNDDSWFSGPFDQTDNGKKKYVVNVTSEDPVWYYCAVQKHCQNGMVGAWNAPSSGNTINAYASAAKKVEQASAPSSIKGGELLEDEQIASLTGSSPSTTQSENSSSTGATPTASKSKEPSGSSAASATESGASTSNTASPGAAESLNAGSFPVIFAVVVGIATWFL</sequence>
<evidence type="ECO:0000256" key="3">
    <source>
        <dbReference type="SAM" id="MobiDB-lite"/>
    </source>
</evidence>
<dbReference type="InterPro" id="IPR000923">
    <property type="entry name" value="BlueCu_1"/>
</dbReference>
<proteinExistence type="predicted"/>
<dbReference type="Pfam" id="PF00127">
    <property type="entry name" value="Copper-bind"/>
    <property type="match status" value="1"/>
</dbReference>
<dbReference type="PANTHER" id="PTHR34883:SF15">
    <property type="entry name" value="EXTRACELLULAR SERINE-RICH PROTEIN"/>
    <property type="match status" value="1"/>
</dbReference>
<feature type="signal peptide" evidence="4">
    <location>
        <begin position="1"/>
        <end position="18"/>
    </location>
</feature>
<evidence type="ECO:0000256" key="1">
    <source>
        <dbReference type="ARBA" id="ARBA00022723"/>
    </source>
</evidence>
<dbReference type="SUPFAM" id="SSF49503">
    <property type="entry name" value="Cupredoxins"/>
    <property type="match status" value="1"/>
</dbReference>
<feature type="compositionally biased region" description="Low complexity" evidence="3">
    <location>
        <begin position="185"/>
        <end position="204"/>
    </location>
</feature>
<protein>
    <recommendedName>
        <fullName evidence="5">Blue (type 1) copper domain-containing protein</fullName>
    </recommendedName>
</protein>
<dbReference type="CDD" id="cd00920">
    <property type="entry name" value="Cupredoxin"/>
    <property type="match status" value="1"/>
</dbReference>
<dbReference type="PANTHER" id="PTHR34883">
    <property type="entry name" value="SERINE-RICH PROTEIN, PUTATIVE-RELATED-RELATED"/>
    <property type="match status" value="1"/>
</dbReference>
<keyword evidence="7" id="KW-1185">Reference proteome</keyword>
<comment type="caution">
    <text evidence="6">The sequence shown here is derived from an EMBL/GenBank/DDBJ whole genome shotgun (WGS) entry which is preliminary data.</text>
</comment>
<keyword evidence="2" id="KW-0186">Copper</keyword>
<accession>A0A9P4PCZ6</accession>
<organism evidence="6 7">
    <name type="scientific">Karstenula rhodostoma CBS 690.94</name>
    <dbReference type="NCBI Taxonomy" id="1392251"/>
    <lineage>
        <taxon>Eukaryota</taxon>
        <taxon>Fungi</taxon>
        <taxon>Dikarya</taxon>
        <taxon>Ascomycota</taxon>
        <taxon>Pezizomycotina</taxon>
        <taxon>Dothideomycetes</taxon>
        <taxon>Pleosporomycetidae</taxon>
        <taxon>Pleosporales</taxon>
        <taxon>Massarineae</taxon>
        <taxon>Didymosphaeriaceae</taxon>
        <taxon>Karstenula</taxon>
    </lineage>
</organism>
<dbReference type="GO" id="GO:0009055">
    <property type="term" value="F:electron transfer activity"/>
    <property type="evidence" value="ECO:0007669"/>
    <property type="project" value="InterPro"/>
</dbReference>
<name>A0A9P4PCZ6_9PLEO</name>
<evidence type="ECO:0000259" key="5">
    <source>
        <dbReference type="Pfam" id="PF00127"/>
    </source>
</evidence>
<reference evidence="6" key="1">
    <citation type="journal article" date="2020" name="Stud. Mycol.">
        <title>101 Dothideomycetes genomes: a test case for predicting lifestyles and emergence of pathogens.</title>
        <authorList>
            <person name="Haridas S."/>
            <person name="Albert R."/>
            <person name="Binder M."/>
            <person name="Bloem J."/>
            <person name="Labutti K."/>
            <person name="Salamov A."/>
            <person name="Andreopoulos B."/>
            <person name="Baker S."/>
            <person name="Barry K."/>
            <person name="Bills G."/>
            <person name="Bluhm B."/>
            <person name="Cannon C."/>
            <person name="Castanera R."/>
            <person name="Culley D."/>
            <person name="Daum C."/>
            <person name="Ezra D."/>
            <person name="Gonzalez J."/>
            <person name="Henrissat B."/>
            <person name="Kuo A."/>
            <person name="Liang C."/>
            <person name="Lipzen A."/>
            <person name="Lutzoni F."/>
            <person name="Magnuson J."/>
            <person name="Mondo S."/>
            <person name="Nolan M."/>
            <person name="Ohm R."/>
            <person name="Pangilinan J."/>
            <person name="Park H.-J."/>
            <person name="Ramirez L."/>
            <person name="Alfaro M."/>
            <person name="Sun H."/>
            <person name="Tritt A."/>
            <person name="Yoshinaga Y."/>
            <person name="Zwiers L.-H."/>
            <person name="Turgeon B."/>
            <person name="Goodwin S."/>
            <person name="Spatafora J."/>
            <person name="Crous P."/>
            <person name="Grigoriev I."/>
        </authorList>
    </citation>
    <scope>NUCLEOTIDE SEQUENCE</scope>
    <source>
        <strain evidence="6">CBS 690.94</strain>
    </source>
</reference>
<keyword evidence="1" id="KW-0479">Metal-binding</keyword>
<evidence type="ECO:0000256" key="4">
    <source>
        <dbReference type="SAM" id="SignalP"/>
    </source>
</evidence>
<evidence type="ECO:0000313" key="6">
    <source>
        <dbReference type="EMBL" id="KAF2441597.1"/>
    </source>
</evidence>
<dbReference type="AlphaFoldDB" id="A0A9P4PCZ6"/>
<gene>
    <name evidence="6" type="ORF">P171DRAFT_392974</name>
</gene>
<dbReference type="InterPro" id="IPR052953">
    <property type="entry name" value="Ser-rich/MCO-related"/>
</dbReference>
<keyword evidence="4" id="KW-0732">Signal</keyword>
<feature type="domain" description="Blue (type 1) copper" evidence="5">
    <location>
        <begin position="23"/>
        <end position="113"/>
    </location>
</feature>
<feature type="compositionally biased region" description="Low complexity" evidence="3">
    <location>
        <begin position="159"/>
        <end position="172"/>
    </location>
</feature>
<dbReference type="EMBL" id="MU001505">
    <property type="protein sequence ID" value="KAF2441597.1"/>
    <property type="molecule type" value="Genomic_DNA"/>
</dbReference>
<dbReference type="Proteomes" id="UP000799764">
    <property type="component" value="Unassembled WGS sequence"/>
</dbReference>
<feature type="chain" id="PRO_5040261010" description="Blue (type 1) copper domain-containing protein" evidence="4">
    <location>
        <begin position="19"/>
        <end position="231"/>
    </location>
</feature>
<evidence type="ECO:0000313" key="7">
    <source>
        <dbReference type="Proteomes" id="UP000799764"/>
    </source>
</evidence>